<evidence type="ECO:0000313" key="1">
    <source>
        <dbReference type="EMBL" id="KAK4003638.1"/>
    </source>
</evidence>
<dbReference type="Proteomes" id="UP001234178">
    <property type="component" value="Unassembled WGS sequence"/>
</dbReference>
<reference evidence="1 2" key="1">
    <citation type="journal article" date="2023" name="Nucleic Acids Res.">
        <title>The hologenome of Daphnia magna reveals possible DNA methylation and microbiome-mediated evolution of the host genome.</title>
        <authorList>
            <person name="Chaturvedi A."/>
            <person name="Li X."/>
            <person name="Dhandapani V."/>
            <person name="Marshall H."/>
            <person name="Kissane S."/>
            <person name="Cuenca-Cambronero M."/>
            <person name="Asole G."/>
            <person name="Calvet F."/>
            <person name="Ruiz-Romero M."/>
            <person name="Marangio P."/>
            <person name="Guigo R."/>
            <person name="Rago D."/>
            <person name="Mirbahai L."/>
            <person name="Eastwood N."/>
            <person name="Colbourne J.K."/>
            <person name="Zhou J."/>
            <person name="Mallon E."/>
            <person name="Orsini L."/>
        </authorList>
    </citation>
    <scope>NUCLEOTIDE SEQUENCE [LARGE SCALE GENOMIC DNA]</scope>
    <source>
        <strain evidence="1">LRV0_1</strain>
    </source>
</reference>
<gene>
    <name evidence="1" type="ORF">OUZ56_005394</name>
</gene>
<name>A0ABQ9YSN1_9CRUS</name>
<evidence type="ECO:0000313" key="2">
    <source>
        <dbReference type="Proteomes" id="UP001234178"/>
    </source>
</evidence>
<organism evidence="1 2">
    <name type="scientific">Daphnia magna</name>
    <dbReference type="NCBI Taxonomy" id="35525"/>
    <lineage>
        <taxon>Eukaryota</taxon>
        <taxon>Metazoa</taxon>
        <taxon>Ecdysozoa</taxon>
        <taxon>Arthropoda</taxon>
        <taxon>Crustacea</taxon>
        <taxon>Branchiopoda</taxon>
        <taxon>Diplostraca</taxon>
        <taxon>Cladocera</taxon>
        <taxon>Anomopoda</taxon>
        <taxon>Daphniidae</taxon>
        <taxon>Daphnia</taxon>
    </lineage>
</organism>
<dbReference type="EMBL" id="JAOYFB010000001">
    <property type="protein sequence ID" value="KAK4003638.1"/>
    <property type="molecule type" value="Genomic_DNA"/>
</dbReference>
<keyword evidence="2" id="KW-1185">Reference proteome</keyword>
<sequence length="110" mass="12456">MIDGYDASLYPGFTSLLDNKKILMVDGGRHLFGSQLIRELVDQRQTMNTMDIQPSEKSSEVPVTPLQRPATASISAAADVKHSNICGDEWLSDFPMRQKSSQFYRERRPH</sequence>
<comment type="caution">
    <text evidence="1">The sequence shown here is derived from an EMBL/GenBank/DDBJ whole genome shotgun (WGS) entry which is preliminary data.</text>
</comment>
<protein>
    <submittedName>
        <fullName evidence="1">Uncharacterized protein</fullName>
    </submittedName>
</protein>
<proteinExistence type="predicted"/>
<accession>A0ABQ9YSN1</accession>